<comment type="caution">
    <text evidence="4">The sequence shown here is derived from an EMBL/GenBank/DDBJ whole genome shotgun (WGS) entry which is preliminary data.</text>
</comment>
<dbReference type="InterPro" id="IPR001878">
    <property type="entry name" value="Znf_CCHC"/>
</dbReference>
<dbReference type="GO" id="GO:0008270">
    <property type="term" value="F:zinc ion binding"/>
    <property type="evidence" value="ECO:0007669"/>
    <property type="project" value="UniProtKB-KW"/>
</dbReference>
<dbReference type="AlphaFoldDB" id="A0A0R0LX89"/>
<dbReference type="InterPro" id="IPR043502">
    <property type="entry name" value="DNA/RNA_pol_sf"/>
</dbReference>
<keyword evidence="5" id="KW-1185">Reference proteome</keyword>
<dbReference type="VEuPathDB" id="MicrosporidiaDB:M153_5400002709"/>
<evidence type="ECO:0000313" key="4">
    <source>
        <dbReference type="EMBL" id="KRH93834.1"/>
    </source>
</evidence>
<proteinExistence type="predicted"/>
<dbReference type="GO" id="GO:0003676">
    <property type="term" value="F:nucleic acid binding"/>
    <property type="evidence" value="ECO:0007669"/>
    <property type="project" value="InterPro"/>
</dbReference>
<keyword evidence="2" id="KW-0175">Coiled coil</keyword>
<keyword evidence="1" id="KW-0479">Metal-binding</keyword>
<gene>
    <name evidence="4" type="ORF">M153_5400002709</name>
</gene>
<accession>A0A0R0LX89</accession>
<dbReference type="Pfam" id="PF00078">
    <property type="entry name" value="RVT_1"/>
    <property type="match status" value="1"/>
</dbReference>
<sequence length="335" mass="39689">MGEAEYLCFETKILEVERELTFCDGFRKSSKDLKLKKMEILNEKKSHQKMFAEIIEYLTIEYERIRRKNIDKEKKELEARLEELQREYRYTRMIWSDLGPARRKRACYNCGNVGHIAIFCRSDEGEGNCGYQKDLWQEKFKKKKYTEGQKGMFDLDDFIKSFPDVFMNLDRIVEFCPIDKCPIETETGVVIVKRGSVVPQAKEGKEEEYLKVLLDRKVMRKSTSQWRNPIRFIEQPNGGLRLVSNEMALDDAVKKDSYTIPTMREIYTTTQGCKWFTVIDLEEAYYYIENVESDKCKTAFEFKGQVYEWNGMVMGFKNSPMVMQRTMDRIFKGMI</sequence>
<dbReference type="PANTHER" id="PTHR37984">
    <property type="entry name" value="PROTEIN CBG26694"/>
    <property type="match status" value="1"/>
</dbReference>
<evidence type="ECO:0000256" key="2">
    <source>
        <dbReference type="SAM" id="Coils"/>
    </source>
</evidence>
<feature type="coiled-coil region" evidence="2">
    <location>
        <begin position="60"/>
        <end position="94"/>
    </location>
</feature>
<evidence type="ECO:0000256" key="1">
    <source>
        <dbReference type="PROSITE-ProRule" id="PRU00047"/>
    </source>
</evidence>
<dbReference type="SMART" id="SM00343">
    <property type="entry name" value="ZnF_C2HC"/>
    <property type="match status" value="1"/>
</dbReference>
<name>A0A0R0LX89_9MICR</name>
<dbReference type="InterPro" id="IPR036875">
    <property type="entry name" value="Znf_CCHC_sf"/>
</dbReference>
<reference evidence="4 5" key="1">
    <citation type="submission" date="2015-07" db="EMBL/GenBank/DDBJ databases">
        <title>The genome of Pseudoloma neurophilia, a relevant intracellular parasite of the zebrafish.</title>
        <authorList>
            <person name="Ndikumana S."/>
            <person name="Pelin A."/>
            <person name="Sanders J."/>
            <person name="Corradi N."/>
        </authorList>
    </citation>
    <scope>NUCLEOTIDE SEQUENCE [LARGE SCALE GENOMIC DNA]</scope>
    <source>
        <strain evidence="4 5">MK1</strain>
    </source>
</reference>
<dbReference type="OrthoDB" id="2194544at2759"/>
<keyword evidence="1" id="KW-0863">Zinc-finger</keyword>
<dbReference type="InterPro" id="IPR000477">
    <property type="entry name" value="RT_dom"/>
</dbReference>
<dbReference type="Pfam" id="PF00098">
    <property type="entry name" value="zf-CCHC"/>
    <property type="match status" value="1"/>
</dbReference>
<dbReference type="PANTHER" id="PTHR37984:SF5">
    <property type="entry name" value="PROTEIN NYNRIN-LIKE"/>
    <property type="match status" value="1"/>
</dbReference>
<organism evidence="4 5">
    <name type="scientific">Pseudoloma neurophilia</name>
    <dbReference type="NCBI Taxonomy" id="146866"/>
    <lineage>
        <taxon>Eukaryota</taxon>
        <taxon>Fungi</taxon>
        <taxon>Fungi incertae sedis</taxon>
        <taxon>Microsporidia</taxon>
        <taxon>Pseudoloma</taxon>
    </lineage>
</organism>
<dbReference type="EMBL" id="LGUB01000201">
    <property type="protein sequence ID" value="KRH93834.1"/>
    <property type="molecule type" value="Genomic_DNA"/>
</dbReference>
<dbReference type="InterPro" id="IPR050951">
    <property type="entry name" value="Retrovirus_Pol_polyprotein"/>
</dbReference>
<keyword evidence="1" id="KW-0862">Zinc</keyword>
<dbReference type="PROSITE" id="PS50158">
    <property type="entry name" value="ZF_CCHC"/>
    <property type="match status" value="1"/>
</dbReference>
<protein>
    <submittedName>
        <fullName evidence="4">Pol polyprotein</fullName>
    </submittedName>
</protein>
<feature type="domain" description="CCHC-type" evidence="3">
    <location>
        <begin position="107"/>
        <end position="122"/>
    </location>
</feature>
<dbReference type="SUPFAM" id="SSF57756">
    <property type="entry name" value="Retrovirus zinc finger-like domains"/>
    <property type="match status" value="1"/>
</dbReference>
<evidence type="ECO:0000313" key="5">
    <source>
        <dbReference type="Proteomes" id="UP000051530"/>
    </source>
</evidence>
<dbReference type="Gene3D" id="3.10.10.10">
    <property type="entry name" value="HIV Type 1 Reverse Transcriptase, subunit A, domain 1"/>
    <property type="match status" value="1"/>
</dbReference>
<dbReference type="Proteomes" id="UP000051530">
    <property type="component" value="Unassembled WGS sequence"/>
</dbReference>
<dbReference type="CDD" id="cd01647">
    <property type="entry name" value="RT_LTR"/>
    <property type="match status" value="1"/>
</dbReference>
<evidence type="ECO:0000259" key="3">
    <source>
        <dbReference type="PROSITE" id="PS50158"/>
    </source>
</evidence>
<dbReference type="SUPFAM" id="SSF56672">
    <property type="entry name" value="DNA/RNA polymerases"/>
    <property type="match status" value="1"/>
</dbReference>